<dbReference type="EMBL" id="AMCI01003480">
    <property type="protein sequence ID" value="EJX00200.1"/>
    <property type="molecule type" value="Genomic_DNA"/>
</dbReference>
<gene>
    <name evidence="2" type="ORF">EVA_11693</name>
</gene>
<evidence type="ECO:0000256" key="1">
    <source>
        <dbReference type="SAM" id="MobiDB-lite"/>
    </source>
</evidence>
<dbReference type="AlphaFoldDB" id="J9GKK0"/>
<feature type="non-terminal residue" evidence="2">
    <location>
        <position position="57"/>
    </location>
</feature>
<protein>
    <submittedName>
        <fullName evidence="2">Uncharacterized protein</fullName>
    </submittedName>
</protein>
<comment type="caution">
    <text evidence="2">The sequence shown here is derived from an EMBL/GenBank/DDBJ whole genome shotgun (WGS) entry which is preliminary data.</text>
</comment>
<feature type="compositionally biased region" description="Low complexity" evidence="1">
    <location>
        <begin position="48"/>
        <end position="57"/>
    </location>
</feature>
<sequence>MSTERKEPTISNDAFELTDRVRLTWHEVRELAESADQPPSDPSPSEPEPSLSNSRQL</sequence>
<organism evidence="2">
    <name type="scientific">gut metagenome</name>
    <dbReference type="NCBI Taxonomy" id="749906"/>
    <lineage>
        <taxon>unclassified sequences</taxon>
        <taxon>metagenomes</taxon>
        <taxon>organismal metagenomes</taxon>
    </lineage>
</organism>
<feature type="region of interest" description="Disordered" evidence="1">
    <location>
        <begin position="31"/>
        <end position="57"/>
    </location>
</feature>
<proteinExistence type="predicted"/>
<accession>J9GKK0</accession>
<evidence type="ECO:0000313" key="2">
    <source>
        <dbReference type="EMBL" id="EJX00200.1"/>
    </source>
</evidence>
<reference evidence="2" key="1">
    <citation type="journal article" date="2012" name="PLoS ONE">
        <title>Gene sets for utilization of primary and secondary nutrition supplies in the distal gut of endangered iberian lynx.</title>
        <authorList>
            <person name="Alcaide M."/>
            <person name="Messina E."/>
            <person name="Richter M."/>
            <person name="Bargiela R."/>
            <person name="Peplies J."/>
            <person name="Huws S.A."/>
            <person name="Newbold C.J."/>
            <person name="Golyshin P.N."/>
            <person name="Simon M.A."/>
            <person name="Lopez G."/>
            <person name="Yakimov M.M."/>
            <person name="Ferrer M."/>
        </authorList>
    </citation>
    <scope>NUCLEOTIDE SEQUENCE</scope>
</reference>
<name>J9GKK0_9ZZZZ</name>